<organism evidence="1 2">
    <name type="scientific">Eumeta variegata</name>
    <name type="common">Bagworm moth</name>
    <name type="synonym">Eumeta japonica</name>
    <dbReference type="NCBI Taxonomy" id="151549"/>
    <lineage>
        <taxon>Eukaryota</taxon>
        <taxon>Metazoa</taxon>
        <taxon>Ecdysozoa</taxon>
        <taxon>Arthropoda</taxon>
        <taxon>Hexapoda</taxon>
        <taxon>Insecta</taxon>
        <taxon>Pterygota</taxon>
        <taxon>Neoptera</taxon>
        <taxon>Endopterygota</taxon>
        <taxon>Lepidoptera</taxon>
        <taxon>Glossata</taxon>
        <taxon>Ditrysia</taxon>
        <taxon>Tineoidea</taxon>
        <taxon>Psychidae</taxon>
        <taxon>Oiketicinae</taxon>
        <taxon>Eumeta</taxon>
    </lineage>
</organism>
<protein>
    <submittedName>
        <fullName evidence="1">SCAN domain-containing protein 3</fullName>
    </submittedName>
</protein>
<reference evidence="1 2" key="1">
    <citation type="journal article" date="2019" name="Commun. Biol.">
        <title>The bagworm genome reveals a unique fibroin gene that provides high tensile strength.</title>
        <authorList>
            <person name="Kono N."/>
            <person name="Nakamura H."/>
            <person name="Ohtoshi R."/>
            <person name="Tomita M."/>
            <person name="Numata K."/>
            <person name="Arakawa K."/>
        </authorList>
    </citation>
    <scope>NUCLEOTIDE SEQUENCE [LARGE SCALE GENOMIC DNA]</scope>
</reference>
<evidence type="ECO:0000313" key="2">
    <source>
        <dbReference type="Proteomes" id="UP000299102"/>
    </source>
</evidence>
<dbReference type="AlphaFoldDB" id="A0A4C1T022"/>
<name>A0A4C1T022_EUMVA</name>
<comment type="caution">
    <text evidence="1">The sequence shown here is derived from an EMBL/GenBank/DDBJ whole genome shotgun (WGS) entry which is preliminary data.</text>
</comment>
<dbReference type="EMBL" id="BGZK01008222">
    <property type="protein sequence ID" value="GBP07525.1"/>
    <property type="molecule type" value="Genomic_DNA"/>
</dbReference>
<sequence length="274" mass="31268">MANIKQCFRGSGIEDDGSMFLTSYCPLLLICKSNTSDPDQIVWKNPRPSSTRYCRPIRFQFAKESKELSVQEETYFKNKINSLQPSPFTHNGCEIKVLHSLQLTMVDGKVCSALSDTSCSRLDFKKWQARSSDDKTLLAQKKQHVQQQFKQRLGLIVDKPRSGGSGTSNDGNTARRFENILSMEIPSWIINPFDEMEVKNVILQEELLELSIKEELKVTFKRGYQKFWLQADIPEKYPGLHEIVQKLLIAFSSSFLVEQSFNAVTNLLTKKGAD</sequence>
<gene>
    <name evidence="1" type="primary">ZBED9</name>
    <name evidence="1" type="ORF">EVAR_73226_1</name>
</gene>
<keyword evidence="2" id="KW-1185">Reference proteome</keyword>
<dbReference type="STRING" id="151549.A0A4C1T022"/>
<accession>A0A4C1T022</accession>
<evidence type="ECO:0000313" key="1">
    <source>
        <dbReference type="EMBL" id="GBP07525.1"/>
    </source>
</evidence>
<proteinExistence type="predicted"/>
<dbReference type="OrthoDB" id="1101576at2759"/>
<dbReference type="Proteomes" id="UP000299102">
    <property type="component" value="Unassembled WGS sequence"/>
</dbReference>